<feature type="compositionally biased region" description="Polar residues" evidence="1">
    <location>
        <begin position="120"/>
        <end position="138"/>
    </location>
</feature>
<organism evidence="2 3">
    <name type="scientific">Portunus trituberculatus</name>
    <name type="common">Swimming crab</name>
    <name type="synonym">Neptunus trituberculatus</name>
    <dbReference type="NCBI Taxonomy" id="210409"/>
    <lineage>
        <taxon>Eukaryota</taxon>
        <taxon>Metazoa</taxon>
        <taxon>Ecdysozoa</taxon>
        <taxon>Arthropoda</taxon>
        <taxon>Crustacea</taxon>
        <taxon>Multicrustacea</taxon>
        <taxon>Malacostraca</taxon>
        <taxon>Eumalacostraca</taxon>
        <taxon>Eucarida</taxon>
        <taxon>Decapoda</taxon>
        <taxon>Pleocyemata</taxon>
        <taxon>Brachyura</taxon>
        <taxon>Eubrachyura</taxon>
        <taxon>Portunoidea</taxon>
        <taxon>Portunidae</taxon>
        <taxon>Portuninae</taxon>
        <taxon>Portunus</taxon>
    </lineage>
</organism>
<sequence>MGNLQVLRRIAVGSQSKVKCHYEPPLRPSVLPTSGCRSELVEVWVVSQVPRRAVPVNVIHQNHVGMSTPSSLCALSLPLIPIPSPFLYRSLPPFKCVMVERVKGLTLPCNSEPQKKQRSTETAPIISNQSSPLESTYH</sequence>
<accession>A0A5B7EP28</accession>
<reference evidence="2 3" key="1">
    <citation type="submission" date="2019-05" db="EMBL/GenBank/DDBJ databases">
        <title>Another draft genome of Portunus trituberculatus and its Hox gene families provides insights of decapod evolution.</title>
        <authorList>
            <person name="Jeong J.-H."/>
            <person name="Song I."/>
            <person name="Kim S."/>
            <person name="Choi T."/>
            <person name="Kim D."/>
            <person name="Ryu S."/>
            <person name="Kim W."/>
        </authorList>
    </citation>
    <scope>NUCLEOTIDE SEQUENCE [LARGE SCALE GENOMIC DNA]</scope>
    <source>
        <tissue evidence="2">Muscle</tissue>
    </source>
</reference>
<dbReference type="EMBL" id="VSRR010003384">
    <property type="protein sequence ID" value="MPC35932.1"/>
    <property type="molecule type" value="Genomic_DNA"/>
</dbReference>
<name>A0A5B7EP28_PORTR</name>
<evidence type="ECO:0000313" key="3">
    <source>
        <dbReference type="Proteomes" id="UP000324222"/>
    </source>
</evidence>
<evidence type="ECO:0000313" key="2">
    <source>
        <dbReference type="EMBL" id="MPC35932.1"/>
    </source>
</evidence>
<feature type="region of interest" description="Disordered" evidence="1">
    <location>
        <begin position="108"/>
        <end position="138"/>
    </location>
</feature>
<dbReference type="Proteomes" id="UP000324222">
    <property type="component" value="Unassembled WGS sequence"/>
</dbReference>
<evidence type="ECO:0000256" key="1">
    <source>
        <dbReference type="SAM" id="MobiDB-lite"/>
    </source>
</evidence>
<protein>
    <submittedName>
        <fullName evidence="2">Uncharacterized protein</fullName>
    </submittedName>
</protein>
<dbReference type="AlphaFoldDB" id="A0A5B7EP28"/>
<keyword evidence="3" id="KW-1185">Reference proteome</keyword>
<comment type="caution">
    <text evidence="2">The sequence shown here is derived from an EMBL/GenBank/DDBJ whole genome shotgun (WGS) entry which is preliminary data.</text>
</comment>
<gene>
    <name evidence="2" type="ORF">E2C01_029371</name>
</gene>
<proteinExistence type="predicted"/>